<evidence type="ECO:0000256" key="4">
    <source>
        <dbReference type="ARBA" id="ARBA00022490"/>
    </source>
</evidence>
<keyword evidence="4" id="KW-0963">Cytoplasm</keyword>
<evidence type="ECO:0000256" key="5">
    <source>
        <dbReference type="ARBA" id="ARBA00023242"/>
    </source>
</evidence>
<keyword evidence="8" id="KW-1185">Reference proteome</keyword>
<dbReference type="CDD" id="cd14820">
    <property type="entry name" value="TRAX"/>
    <property type="match status" value="1"/>
</dbReference>
<dbReference type="EMBL" id="MIGC01001238">
    <property type="protein sequence ID" value="PHJ23200.1"/>
    <property type="molecule type" value="Genomic_DNA"/>
</dbReference>
<comment type="similarity">
    <text evidence="3">Belongs to the translin family.</text>
</comment>
<dbReference type="InterPro" id="IPR002848">
    <property type="entry name" value="Translin_fam"/>
</dbReference>
<evidence type="ECO:0000313" key="7">
    <source>
        <dbReference type="EMBL" id="PHJ23200.1"/>
    </source>
</evidence>
<name>A0A2C6KS42_9APIC</name>
<organism evidence="7 8">
    <name type="scientific">Cystoisospora suis</name>
    <dbReference type="NCBI Taxonomy" id="483139"/>
    <lineage>
        <taxon>Eukaryota</taxon>
        <taxon>Sar</taxon>
        <taxon>Alveolata</taxon>
        <taxon>Apicomplexa</taxon>
        <taxon>Conoidasida</taxon>
        <taxon>Coccidia</taxon>
        <taxon>Eucoccidiorida</taxon>
        <taxon>Eimeriorina</taxon>
        <taxon>Sarcocystidae</taxon>
        <taxon>Cystoisospora</taxon>
    </lineage>
</organism>
<evidence type="ECO:0000256" key="3">
    <source>
        <dbReference type="ARBA" id="ARBA00005902"/>
    </source>
</evidence>
<dbReference type="Pfam" id="PF01997">
    <property type="entry name" value="Translin"/>
    <property type="match status" value="1"/>
</dbReference>
<dbReference type="GO" id="GO:0043565">
    <property type="term" value="F:sequence-specific DNA binding"/>
    <property type="evidence" value="ECO:0007669"/>
    <property type="project" value="InterPro"/>
</dbReference>
<reference evidence="7 8" key="1">
    <citation type="journal article" date="2017" name="Int. J. Parasitol.">
        <title>The genome of the protozoan parasite Cystoisospora suis and a reverse vaccinology approach to identify vaccine candidates.</title>
        <authorList>
            <person name="Palmieri N."/>
            <person name="Shrestha A."/>
            <person name="Ruttkowski B."/>
            <person name="Beck T."/>
            <person name="Vogl C."/>
            <person name="Tomley F."/>
            <person name="Blake D.P."/>
            <person name="Joachim A."/>
        </authorList>
    </citation>
    <scope>NUCLEOTIDE SEQUENCE [LARGE SCALE GENOMIC DNA]</scope>
    <source>
        <strain evidence="7 8">Wien I</strain>
    </source>
</reference>
<evidence type="ECO:0000256" key="1">
    <source>
        <dbReference type="ARBA" id="ARBA00004123"/>
    </source>
</evidence>
<dbReference type="GO" id="GO:0005634">
    <property type="term" value="C:nucleus"/>
    <property type="evidence" value="ECO:0007669"/>
    <property type="project" value="UniProtKB-SubCell"/>
</dbReference>
<feature type="region of interest" description="Disordered" evidence="6">
    <location>
        <begin position="281"/>
        <end position="314"/>
    </location>
</feature>
<proteinExistence type="inferred from homology"/>
<dbReference type="GeneID" id="94426349"/>
<dbReference type="OrthoDB" id="829at2759"/>
<dbReference type="GO" id="GO:0005737">
    <property type="term" value="C:cytoplasm"/>
    <property type="evidence" value="ECO:0007669"/>
    <property type="project" value="UniProtKB-SubCell"/>
</dbReference>
<protein>
    <submittedName>
        <fullName evidence="7">Translin family protein</fullName>
    </submittedName>
</protein>
<sequence length="314" mass="35501">MRFFVLTKTREDKIGRRDSAAVSIHSGSLLTQGKISLRGKKVLTSQTEAAVGVTMENKEQTEADLKAVGVVTLGVAGCLADIDGEDFDRMIAEYGQEDEKREEVIKRSRDVLKLSKQAIYALHRGDTSTAKKHLDRSEKCIKSDLMPITQQFPALRFVGIYVGALEEWAEASIFFSFIATRRLPRFQDLKSILRVEEYLGGLMDFTGELNRFAVLRATEHDVTTVSLCQEFVNRIHEKMLCLDLRNSPLRRKYDSLKYTEKKLESLSYELSMSRKLQGLLLPTMQLEPEPTMNDGGGKGEEGEEESSSRGFMRK</sequence>
<dbReference type="RefSeq" id="XP_067924877.1">
    <property type="nucleotide sequence ID" value="XM_068063138.1"/>
</dbReference>
<dbReference type="InterPro" id="IPR036081">
    <property type="entry name" value="Translin_sf"/>
</dbReference>
<dbReference type="Gene3D" id="1.20.58.190">
    <property type="entry name" value="Translin, domain 1"/>
    <property type="match status" value="1"/>
</dbReference>
<evidence type="ECO:0000313" key="8">
    <source>
        <dbReference type="Proteomes" id="UP000221165"/>
    </source>
</evidence>
<gene>
    <name evidence="7" type="ORF">CSUI_002940</name>
</gene>
<dbReference type="AlphaFoldDB" id="A0A2C6KS42"/>
<dbReference type="InterPro" id="IPR016068">
    <property type="entry name" value="Translin_N"/>
</dbReference>
<dbReference type="Gene3D" id="1.20.58.200">
    <property type="entry name" value="Translin, domain 2"/>
    <property type="match status" value="1"/>
</dbReference>
<dbReference type="Proteomes" id="UP000221165">
    <property type="component" value="Unassembled WGS sequence"/>
</dbReference>
<dbReference type="PANTHER" id="PTHR10741">
    <property type="entry name" value="TRANSLIN AND TRANSLIN ASSOCIATED PROTEIN X"/>
    <property type="match status" value="1"/>
</dbReference>
<dbReference type="SUPFAM" id="SSF74784">
    <property type="entry name" value="Translin"/>
    <property type="match status" value="1"/>
</dbReference>
<evidence type="ECO:0000256" key="6">
    <source>
        <dbReference type="SAM" id="MobiDB-lite"/>
    </source>
</evidence>
<keyword evidence="5" id="KW-0539">Nucleus</keyword>
<comment type="caution">
    <text evidence="7">The sequence shown here is derived from an EMBL/GenBank/DDBJ whole genome shotgun (WGS) entry which is preliminary data.</text>
</comment>
<accession>A0A2C6KS42</accession>
<dbReference type="VEuPathDB" id="ToxoDB:CSUI_002940"/>
<evidence type="ECO:0000256" key="2">
    <source>
        <dbReference type="ARBA" id="ARBA00004496"/>
    </source>
</evidence>
<comment type="subcellular location">
    <subcellularLocation>
        <location evidence="2">Cytoplasm</location>
    </subcellularLocation>
    <subcellularLocation>
        <location evidence="1">Nucleus</location>
    </subcellularLocation>
</comment>
<dbReference type="InterPro" id="IPR016069">
    <property type="entry name" value="Translin_C"/>
</dbReference>